<dbReference type="EMBL" id="OC941316">
    <property type="protein sequence ID" value="CAD7662147.1"/>
    <property type="molecule type" value="Genomic_DNA"/>
</dbReference>
<organism evidence="9">
    <name type="scientific">Oppiella nova</name>
    <dbReference type="NCBI Taxonomy" id="334625"/>
    <lineage>
        <taxon>Eukaryota</taxon>
        <taxon>Metazoa</taxon>
        <taxon>Ecdysozoa</taxon>
        <taxon>Arthropoda</taxon>
        <taxon>Chelicerata</taxon>
        <taxon>Arachnida</taxon>
        <taxon>Acari</taxon>
        <taxon>Acariformes</taxon>
        <taxon>Sarcoptiformes</taxon>
        <taxon>Oribatida</taxon>
        <taxon>Brachypylina</taxon>
        <taxon>Oppioidea</taxon>
        <taxon>Oppiidae</taxon>
        <taxon>Oppiella</taxon>
    </lineage>
</organism>
<evidence type="ECO:0000256" key="4">
    <source>
        <dbReference type="ARBA" id="ARBA00022989"/>
    </source>
</evidence>
<keyword evidence="7" id="KW-0456">Lyase</keyword>
<dbReference type="Gene3D" id="3.30.70.1230">
    <property type="entry name" value="Nucleotide cyclase"/>
    <property type="match status" value="1"/>
</dbReference>
<dbReference type="InterPro" id="IPR029787">
    <property type="entry name" value="Nucleotide_cyclase"/>
</dbReference>
<dbReference type="PROSITE" id="PS50125">
    <property type="entry name" value="GUANYLATE_CYCLASE_2"/>
    <property type="match status" value="1"/>
</dbReference>
<dbReference type="PANTHER" id="PTHR11920:SF335">
    <property type="entry name" value="GUANYLATE CYCLASE"/>
    <property type="match status" value="1"/>
</dbReference>
<reference evidence="9" key="1">
    <citation type="submission" date="2020-11" db="EMBL/GenBank/DDBJ databases">
        <authorList>
            <person name="Tran Van P."/>
        </authorList>
    </citation>
    <scope>NUCLEOTIDE SEQUENCE</scope>
</reference>
<keyword evidence="2" id="KW-0812">Transmembrane</keyword>
<dbReference type="OrthoDB" id="1890790at2759"/>
<dbReference type="AlphaFoldDB" id="A0A7R9MKW0"/>
<dbReference type="GO" id="GO:0004383">
    <property type="term" value="F:guanylate cyclase activity"/>
    <property type="evidence" value="ECO:0007669"/>
    <property type="project" value="TreeGrafter"/>
</dbReference>
<dbReference type="PANTHER" id="PTHR11920">
    <property type="entry name" value="GUANYLYL CYCLASE"/>
    <property type="match status" value="1"/>
</dbReference>
<accession>A0A7R9MKW0</accession>
<keyword evidence="6" id="KW-0325">Glycoprotein</keyword>
<feature type="domain" description="Guanylate cyclase" evidence="8">
    <location>
        <begin position="25"/>
        <end position="149"/>
    </location>
</feature>
<dbReference type="InterPro" id="IPR001054">
    <property type="entry name" value="A/G_cyclase"/>
</dbReference>
<dbReference type="SMART" id="SM00044">
    <property type="entry name" value="CYCc"/>
    <property type="match status" value="1"/>
</dbReference>
<dbReference type="GO" id="GO:0001653">
    <property type="term" value="F:peptide receptor activity"/>
    <property type="evidence" value="ECO:0007669"/>
    <property type="project" value="TreeGrafter"/>
</dbReference>
<evidence type="ECO:0000256" key="6">
    <source>
        <dbReference type="ARBA" id="ARBA00023180"/>
    </source>
</evidence>
<dbReference type="GO" id="GO:0000166">
    <property type="term" value="F:nucleotide binding"/>
    <property type="evidence" value="ECO:0007669"/>
    <property type="project" value="UniProtKB-KW"/>
</dbReference>
<dbReference type="GO" id="GO:0005886">
    <property type="term" value="C:plasma membrane"/>
    <property type="evidence" value="ECO:0007669"/>
    <property type="project" value="TreeGrafter"/>
</dbReference>
<evidence type="ECO:0000256" key="7">
    <source>
        <dbReference type="ARBA" id="ARBA00023239"/>
    </source>
</evidence>
<sequence length="149" mass="16615">MLPPSVADSLRRGQSVEAESFDAVTVFFSDIVGFTKLSSQSTPLQITEFLNDLFTLFDATLESYDVYKIETIGDAYMVVSGLPIRNEDRHASEIASMALNLLDEIKNFKIRHMPNEKFMMRIGVHSGPVCAGVVGIKMPRYCLFGKSIQ</sequence>
<evidence type="ECO:0000256" key="1">
    <source>
        <dbReference type="ARBA" id="ARBA00004370"/>
    </source>
</evidence>
<dbReference type="Pfam" id="PF00211">
    <property type="entry name" value="Guanylate_cyc"/>
    <property type="match status" value="1"/>
</dbReference>
<proteinExistence type="predicted"/>
<evidence type="ECO:0000256" key="5">
    <source>
        <dbReference type="ARBA" id="ARBA00023136"/>
    </source>
</evidence>
<keyword evidence="10" id="KW-1185">Reference proteome</keyword>
<dbReference type="GO" id="GO:0035556">
    <property type="term" value="P:intracellular signal transduction"/>
    <property type="evidence" value="ECO:0007669"/>
    <property type="project" value="InterPro"/>
</dbReference>
<keyword evidence="4" id="KW-1133">Transmembrane helix</keyword>
<protein>
    <recommendedName>
        <fullName evidence="8">Guanylate cyclase domain-containing protein</fullName>
    </recommendedName>
</protein>
<dbReference type="GO" id="GO:0004016">
    <property type="term" value="F:adenylate cyclase activity"/>
    <property type="evidence" value="ECO:0007669"/>
    <property type="project" value="TreeGrafter"/>
</dbReference>
<name>A0A7R9MKW0_9ACAR</name>
<dbReference type="Proteomes" id="UP000728032">
    <property type="component" value="Unassembled WGS sequence"/>
</dbReference>
<dbReference type="FunFam" id="3.30.70.1230:FF:000030">
    <property type="entry name" value="Si:ch211-215j19.12"/>
    <property type="match status" value="1"/>
</dbReference>
<dbReference type="SUPFAM" id="SSF55073">
    <property type="entry name" value="Nucleotide cyclase"/>
    <property type="match status" value="1"/>
</dbReference>
<keyword evidence="5" id="KW-0472">Membrane</keyword>
<evidence type="ECO:0000313" key="10">
    <source>
        <dbReference type="Proteomes" id="UP000728032"/>
    </source>
</evidence>
<evidence type="ECO:0000256" key="2">
    <source>
        <dbReference type="ARBA" id="ARBA00022692"/>
    </source>
</evidence>
<dbReference type="InterPro" id="IPR050401">
    <property type="entry name" value="Cyclic_nucleotide_synthase"/>
</dbReference>
<dbReference type="CDD" id="cd07302">
    <property type="entry name" value="CHD"/>
    <property type="match status" value="1"/>
</dbReference>
<evidence type="ECO:0000259" key="8">
    <source>
        <dbReference type="PROSITE" id="PS50125"/>
    </source>
</evidence>
<dbReference type="GO" id="GO:0007168">
    <property type="term" value="P:receptor guanylyl cyclase signaling pathway"/>
    <property type="evidence" value="ECO:0007669"/>
    <property type="project" value="TreeGrafter"/>
</dbReference>
<gene>
    <name evidence="9" type="ORF">ONB1V03_LOCUS18707</name>
</gene>
<dbReference type="EMBL" id="CAJPVJ010026491">
    <property type="protein sequence ID" value="CAG2179283.1"/>
    <property type="molecule type" value="Genomic_DNA"/>
</dbReference>
<keyword evidence="3" id="KW-0547">Nucleotide-binding</keyword>
<comment type="subcellular location">
    <subcellularLocation>
        <location evidence="1">Membrane</location>
    </subcellularLocation>
</comment>
<evidence type="ECO:0000256" key="3">
    <source>
        <dbReference type="ARBA" id="ARBA00022741"/>
    </source>
</evidence>
<evidence type="ECO:0000313" key="9">
    <source>
        <dbReference type="EMBL" id="CAD7662147.1"/>
    </source>
</evidence>